<dbReference type="EMBL" id="JBGEHV010000069">
    <property type="protein sequence ID" value="MEY8042904.1"/>
    <property type="molecule type" value="Genomic_DNA"/>
</dbReference>
<dbReference type="PANTHER" id="PTHR38436:SF1">
    <property type="entry name" value="ESTER CYCLASE"/>
    <property type="match status" value="1"/>
</dbReference>
<dbReference type="Proteomes" id="UP001564626">
    <property type="component" value="Unassembled WGS sequence"/>
</dbReference>
<dbReference type="InterPro" id="IPR009959">
    <property type="entry name" value="Cyclase_SnoaL-like"/>
</dbReference>
<comment type="caution">
    <text evidence="1">The sequence shown here is derived from an EMBL/GenBank/DDBJ whole genome shotgun (WGS) entry which is preliminary data.</text>
</comment>
<keyword evidence="2" id="KW-1185">Reference proteome</keyword>
<reference evidence="1 2" key="1">
    <citation type="submission" date="2024-08" db="EMBL/GenBank/DDBJ databases">
        <title>Genome mining of Saccharopolyspora cebuensis PGLac3 from Nigerian medicinal plant.</title>
        <authorList>
            <person name="Ezeobiora C.E."/>
            <person name="Igbokwe N.H."/>
            <person name="Amin D.H."/>
            <person name="Mendie U.E."/>
        </authorList>
    </citation>
    <scope>NUCLEOTIDE SEQUENCE [LARGE SCALE GENOMIC DNA]</scope>
    <source>
        <strain evidence="1 2">PGLac3</strain>
    </source>
</reference>
<name>A0ABV4CP71_9PSEU</name>
<organism evidence="1 2">
    <name type="scientific">Saccharopolyspora cebuensis</name>
    <dbReference type="NCBI Taxonomy" id="418759"/>
    <lineage>
        <taxon>Bacteria</taxon>
        <taxon>Bacillati</taxon>
        <taxon>Actinomycetota</taxon>
        <taxon>Actinomycetes</taxon>
        <taxon>Pseudonocardiales</taxon>
        <taxon>Pseudonocardiaceae</taxon>
        <taxon>Saccharopolyspora</taxon>
    </lineage>
</organism>
<accession>A0ABV4CP71</accession>
<gene>
    <name evidence="1" type="ORF">AB8O55_26150</name>
</gene>
<evidence type="ECO:0000313" key="1">
    <source>
        <dbReference type="EMBL" id="MEY8042904.1"/>
    </source>
</evidence>
<dbReference type="RefSeq" id="WP_369775577.1">
    <property type="nucleotide sequence ID" value="NZ_JBGEHV010000069.1"/>
</dbReference>
<evidence type="ECO:0000313" key="2">
    <source>
        <dbReference type="Proteomes" id="UP001564626"/>
    </source>
</evidence>
<proteinExistence type="predicted"/>
<dbReference type="Gene3D" id="3.10.450.50">
    <property type="match status" value="3"/>
</dbReference>
<dbReference type="PANTHER" id="PTHR38436">
    <property type="entry name" value="POLYKETIDE CYCLASE SNOAL-LIKE DOMAIN"/>
    <property type="match status" value="1"/>
</dbReference>
<dbReference type="SUPFAM" id="SSF54427">
    <property type="entry name" value="NTF2-like"/>
    <property type="match status" value="3"/>
</dbReference>
<protein>
    <submittedName>
        <fullName evidence="1">Ester cyclase</fullName>
    </submittedName>
</protein>
<dbReference type="InterPro" id="IPR032710">
    <property type="entry name" value="NTF2-like_dom_sf"/>
</dbReference>
<sequence length="421" mass="45958">MSTQRDANLNVVRRWVDEVFNQHQLESVEHLKVPDYVDWNPYPGQDIALAGFKAVLASWTKAFPDFRYDVDEELAEGDIVVCIGKWYGTHTEQYMGMPPTGTKLSARRIDIVRLAGDKMTERWGTGNELQMLKFLGVAKPAVALDRADGPEGVLRRFVTEVLENKNLASIDELVDQDARGTATEMITFIALSAVLDGMTASIDQLSVDGDRVSSTLSIRGVFAREFWDTAPDGEPIEVQGALSARLNGGKIVELDLDLPLEPIAVRLGLPADLLSSATTTVAPTGSPGDGRFVLRSFVQDVLNQHRLHKVSGLVVDRARDYLQESLTTAALFAAFPDHQFNIERVVIDGQRVTVLATFAGTHRGAFLGIEPSGRGVTTRSISLFTVEDGKITDLIFNFDLHTLLTQLGAFPDAGTFGATAG</sequence>
<dbReference type="Pfam" id="PF07366">
    <property type="entry name" value="SnoaL"/>
    <property type="match status" value="2"/>
</dbReference>